<protein>
    <submittedName>
        <fullName evidence="1">Uncharacterized protein</fullName>
    </submittedName>
</protein>
<dbReference type="Pfam" id="PF12311">
    <property type="entry name" value="DUF3632"/>
    <property type="match status" value="1"/>
</dbReference>
<dbReference type="Proteomes" id="UP001175001">
    <property type="component" value="Unassembled WGS sequence"/>
</dbReference>
<evidence type="ECO:0000313" key="2">
    <source>
        <dbReference type="Proteomes" id="UP001175001"/>
    </source>
</evidence>
<gene>
    <name evidence="1" type="ORF">DIS24_g2753</name>
</gene>
<comment type="caution">
    <text evidence="1">The sequence shown here is derived from an EMBL/GenBank/DDBJ whole genome shotgun (WGS) entry which is preliminary data.</text>
</comment>
<dbReference type="PANTHER" id="PTHR38797">
    <property type="entry name" value="NUCLEAR PORE COMPLEX PROTEIN NUP85-RELATED"/>
    <property type="match status" value="1"/>
</dbReference>
<dbReference type="PANTHER" id="PTHR38797:SF4">
    <property type="entry name" value="NUCLEAR PORE COMPLEX PROTEIN NUP85"/>
    <property type="match status" value="1"/>
</dbReference>
<dbReference type="InterPro" id="IPR022085">
    <property type="entry name" value="OpdG"/>
</dbReference>
<proteinExistence type="predicted"/>
<sequence>MSLNLVIDFPEDEDEPWVIEHKIFDVLSEYLQPNSQASPPEVALKFNELFQLNQRENEKANPEGFLWQLWDIVFNVAEQVPYSHTSQDRLVELIAALRDAHFQPNPFAELKCMGPALTERFNQISTEPPTSGDGERNNSWKNLNALAARLTRAGFGVRSRDAVIALSLALENRPHPRSRAYQERGRALNFHVPIAANWMQKCARELYLQIKSGESVQGPPWKGKRGIFDERWNFWKEQFGDIAEHEDACEDSVRAGARLAAQKMIEAESSDDV</sequence>
<evidence type="ECO:0000313" key="1">
    <source>
        <dbReference type="EMBL" id="KAK0661279.1"/>
    </source>
</evidence>
<dbReference type="InterPro" id="IPR053204">
    <property type="entry name" value="Oxopyrrolidines_Biosynth-assoc"/>
</dbReference>
<dbReference type="EMBL" id="JAUJDW010000008">
    <property type="protein sequence ID" value="KAK0661279.1"/>
    <property type="molecule type" value="Genomic_DNA"/>
</dbReference>
<keyword evidence="2" id="KW-1185">Reference proteome</keyword>
<reference evidence="1" key="1">
    <citation type="submission" date="2023-06" db="EMBL/GenBank/DDBJ databases">
        <title>Multi-omics analyses reveal the molecular pathogenesis toolkit of Lasiodiplodia hormozganensis, a cross-kingdom pathogen.</title>
        <authorList>
            <person name="Felix C."/>
            <person name="Meneses R."/>
            <person name="Goncalves M.F.M."/>
            <person name="Tilleman L."/>
            <person name="Duarte A.S."/>
            <person name="Jorrin-Novo J.V."/>
            <person name="Van De Peer Y."/>
            <person name="Deforce D."/>
            <person name="Van Nieuwerburgh F."/>
            <person name="Esteves A.C."/>
            <person name="Alves A."/>
        </authorList>
    </citation>
    <scope>NUCLEOTIDE SEQUENCE</scope>
    <source>
        <strain evidence="1">CBS 339.90</strain>
    </source>
</reference>
<name>A0AA40D5S8_9PEZI</name>
<accession>A0AA40D5S8</accession>
<organism evidence="1 2">
    <name type="scientific">Lasiodiplodia hormozganensis</name>
    <dbReference type="NCBI Taxonomy" id="869390"/>
    <lineage>
        <taxon>Eukaryota</taxon>
        <taxon>Fungi</taxon>
        <taxon>Dikarya</taxon>
        <taxon>Ascomycota</taxon>
        <taxon>Pezizomycotina</taxon>
        <taxon>Dothideomycetes</taxon>
        <taxon>Dothideomycetes incertae sedis</taxon>
        <taxon>Botryosphaeriales</taxon>
        <taxon>Botryosphaeriaceae</taxon>
        <taxon>Lasiodiplodia</taxon>
    </lineage>
</organism>
<dbReference type="AlphaFoldDB" id="A0AA40D5S8"/>